<feature type="domain" description="C2H2-type" evidence="6">
    <location>
        <begin position="426"/>
        <end position="451"/>
    </location>
</feature>
<feature type="compositionally biased region" description="Polar residues" evidence="4">
    <location>
        <begin position="147"/>
        <end position="162"/>
    </location>
</feature>
<dbReference type="EMBL" id="ML996106">
    <property type="protein sequence ID" value="KAF2738901.1"/>
    <property type="molecule type" value="Genomic_DNA"/>
</dbReference>
<dbReference type="InterPro" id="IPR013087">
    <property type="entry name" value="Znf_C2H2_type"/>
</dbReference>
<dbReference type="SMART" id="SM00389">
    <property type="entry name" value="HOX"/>
    <property type="match status" value="1"/>
</dbReference>
<evidence type="ECO:0000259" key="5">
    <source>
        <dbReference type="PROSITE" id="PS50071"/>
    </source>
</evidence>
<dbReference type="PROSITE" id="PS00028">
    <property type="entry name" value="ZINC_FINGER_C2H2_1"/>
    <property type="match status" value="2"/>
</dbReference>
<reference evidence="7" key="1">
    <citation type="journal article" date="2020" name="Stud. Mycol.">
        <title>101 Dothideomycetes genomes: a test case for predicting lifestyles and emergence of pathogens.</title>
        <authorList>
            <person name="Haridas S."/>
            <person name="Albert R."/>
            <person name="Binder M."/>
            <person name="Bloem J."/>
            <person name="Labutti K."/>
            <person name="Salamov A."/>
            <person name="Andreopoulos B."/>
            <person name="Baker S."/>
            <person name="Barry K."/>
            <person name="Bills G."/>
            <person name="Bluhm B."/>
            <person name="Cannon C."/>
            <person name="Castanera R."/>
            <person name="Culley D."/>
            <person name="Daum C."/>
            <person name="Ezra D."/>
            <person name="Gonzalez J."/>
            <person name="Henrissat B."/>
            <person name="Kuo A."/>
            <person name="Liang C."/>
            <person name="Lipzen A."/>
            <person name="Lutzoni F."/>
            <person name="Magnuson J."/>
            <person name="Mondo S."/>
            <person name="Nolan M."/>
            <person name="Ohm R."/>
            <person name="Pangilinan J."/>
            <person name="Park H.-J."/>
            <person name="Ramirez L."/>
            <person name="Alfaro M."/>
            <person name="Sun H."/>
            <person name="Tritt A."/>
            <person name="Yoshinaga Y."/>
            <person name="Zwiers L.-H."/>
            <person name="Turgeon B."/>
            <person name="Goodwin S."/>
            <person name="Spatafora J."/>
            <person name="Crous P."/>
            <person name="Grigoriev I."/>
        </authorList>
    </citation>
    <scope>NUCLEOTIDE SEQUENCE</scope>
    <source>
        <strain evidence="7">CBS 125425</strain>
    </source>
</reference>
<comment type="subcellular location">
    <subcellularLocation>
        <location evidence="2 3">Nucleus</location>
    </subcellularLocation>
</comment>
<dbReference type="PROSITE" id="PS50071">
    <property type="entry name" value="HOMEOBOX_2"/>
    <property type="match status" value="1"/>
</dbReference>
<evidence type="ECO:0000256" key="1">
    <source>
        <dbReference type="PROSITE-ProRule" id="PRU00042"/>
    </source>
</evidence>
<dbReference type="SUPFAM" id="SSF46689">
    <property type="entry name" value="Homeodomain-like"/>
    <property type="match status" value="1"/>
</dbReference>
<evidence type="ECO:0000256" key="3">
    <source>
        <dbReference type="RuleBase" id="RU000682"/>
    </source>
</evidence>
<feature type="region of interest" description="Disordered" evidence="4">
    <location>
        <begin position="222"/>
        <end position="248"/>
    </location>
</feature>
<evidence type="ECO:0000256" key="2">
    <source>
        <dbReference type="PROSITE-ProRule" id="PRU00108"/>
    </source>
</evidence>
<feature type="domain" description="Homeobox" evidence="5">
    <location>
        <begin position="165"/>
        <end position="225"/>
    </location>
</feature>
<keyword evidence="2 3" id="KW-0371">Homeobox</keyword>
<keyword evidence="1" id="KW-0479">Metal-binding</keyword>
<dbReference type="PROSITE" id="PS50157">
    <property type="entry name" value="ZINC_FINGER_C2H2_2"/>
    <property type="match status" value="1"/>
</dbReference>
<dbReference type="Gene3D" id="1.10.10.60">
    <property type="entry name" value="Homeodomain-like"/>
    <property type="match status" value="1"/>
</dbReference>
<accession>A0A9P4V6W3</accession>
<dbReference type="GO" id="GO:0008270">
    <property type="term" value="F:zinc ion binding"/>
    <property type="evidence" value="ECO:0007669"/>
    <property type="project" value="UniProtKB-KW"/>
</dbReference>
<feature type="compositionally biased region" description="Low complexity" evidence="4">
    <location>
        <begin position="381"/>
        <end position="398"/>
    </location>
</feature>
<keyword evidence="2 3" id="KW-0539">Nucleus</keyword>
<sequence length="693" mass="76564">MDLNLDDLFPLYDGEPDSAVNFDTNDGITDFAMGLQELRPVRHLVFLTDAEPGDYSYEDEYFAPQGNIAPTFVDDFPLAADGPIRSTQEHRNTPIPQDMDVSGALTQTICPDLLLGCDFQLVKERPLESGAAKEAIVVNHERPIANHGSQSTPCDVNNNSTDMNRKRASKRTSIPPRSRLLLEEALKRNAYPSEGELMATAQAIHLPFKTVRTWFANTRTRRLRKGNQEETNACSTDENPLDSIARSFTPMSGISMDSLDAHDRESRASSSFSMDRYLAASANEEPVADVVLDSVLESALQSDALKPPESSSPPNRIASSYFSPLPPPASACSSSYVIPQKRASSVASSPYSVGSFQSNASHGSYIVRDSRGSRKGRRQWSSASSPGLPGTSSGSSYPAAEGLLAGTMPTTQNPTMTVLAKSTDIYFCTSRGCKSIFSRKSDWTRHEEAVHYCPAVWECCHAVPHDHSIDCCFICGKTNIPFAHIVDQHFDKPCPPGSVFMRKDQLVGHIRRIHLKNRDLVPSLIPTDWKVDNTALSPEALFCGFCGEVFSKWKARQSHVAQHMEKGFKKSAWWPQRKCLPQGPSIILGPFQCPSCNEQFPNILAAIETHAECRTWSCRYLYEISCAFEQIKGPFAVAPDTICRLCSDTMQLAAGYNSYPQLHRHAEIHKLGHCDQSVFAEPDSFLNHLMSGV</sequence>
<dbReference type="AlphaFoldDB" id="A0A9P4V6W3"/>
<keyword evidence="8" id="KW-1185">Reference proteome</keyword>
<feature type="region of interest" description="Disordered" evidence="4">
    <location>
        <begin position="145"/>
        <end position="174"/>
    </location>
</feature>
<dbReference type="OrthoDB" id="3798808at2759"/>
<keyword evidence="1" id="KW-0863">Zinc-finger</keyword>
<evidence type="ECO:0000313" key="7">
    <source>
        <dbReference type="EMBL" id="KAF2738901.1"/>
    </source>
</evidence>
<name>A0A9P4V6W3_9PLEO</name>
<feature type="DNA-binding region" description="Homeobox" evidence="2">
    <location>
        <begin position="167"/>
        <end position="226"/>
    </location>
</feature>
<feature type="region of interest" description="Disordered" evidence="4">
    <location>
        <begin position="364"/>
        <end position="413"/>
    </location>
</feature>
<dbReference type="InterPro" id="IPR001356">
    <property type="entry name" value="HD"/>
</dbReference>
<gene>
    <name evidence="7" type="ORF">EJ04DRAFT_549453</name>
</gene>
<keyword evidence="2 3" id="KW-0238">DNA-binding</keyword>
<evidence type="ECO:0000256" key="4">
    <source>
        <dbReference type="SAM" id="MobiDB-lite"/>
    </source>
</evidence>
<dbReference type="Proteomes" id="UP000799444">
    <property type="component" value="Unassembled WGS sequence"/>
</dbReference>
<organism evidence="7 8">
    <name type="scientific">Polyplosphaeria fusca</name>
    <dbReference type="NCBI Taxonomy" id="682080"/>
    <lineage>
        <taxon>Eukaryota</taxon>
        <taxon>Fungi</taxon>
        <taxon>Dikarya</taxon>
        <taxon>Ascomycota</taxon>
        <taxon>Pezizomycotina</taxon>
        <taxon>Dothideomycetes</taxon>
        <taxon>Pleosporomycetidae</taxon>
        <taxon>Pleosporales</taxon>
        <taxon>Tetraplosphaeriaceae</taxon>
        <taxon>Polyplosphaeria</taxon>
    </lineage>
</organism>
<feature type="compositionally biased region" description="Polar residues" evidence="4">
    <location>
        <begin position="229"/>
        <end position="238"/>
    </location>
</feature>
<dbReference type="Pfam" id="PF00046">
    <property type="entry name" value="Homeodomain"/>
    <property type="match status" value="1"/>
</dbReference>
<proteinExistence type="predicted"/>
<dbReference type="GO" id="GO:0005634">
    <property type="term" value="C:nucleus"/>
    <property type="evidence" value="ECO:0007669"/>
    <property type="project" value="UniProtKB-SubCell"/>
</dbReference>
<protein>
    <submittedName>
        <fullName evidence="7">Uncharacterized protein</fullName>
    </submittedName>
</protein>
<dbReference type="InterPro" id="IPR009057">
    <property type="entry name" value="Homeodomain-like_sf"/>
</dbReference>
<comment type="caution">
    <text evidence="7">The sequence shown here is derived from an EMBL/GenBank/DDBJ whole genome shotgun (WGS) entry which is preliminary data.</text>
</comment>
<dbReference type="SMART" id="SM00355">
    <property type="entry name" value="ZnF_C2H2"/>
    <property type="match status" value="4"/>
</dbReference>
<evidence type="ECO:0000313" key="8">
    <source>
        <dbReference type="Proteomes" id="UP000799444"/>
    </source>
</evidence>
<dbReference type="CDD" id="cd00086">
    <property type="entry name" value="homeodomain"/>
    <property type="match status" value="1"/>
</dbReference>
<dbReference type="GO" id="GO:0003677">
    <property type="term" value="F:DNA binding"/>
    <property type="evidence" value="ECO:0007669"/>
    <property type="project" value="UniProtKB-UniRule"/>
</dbReference>
<evidence type="ECO:0000259" key="6">
    <source>
        <dbReference type="PROSITE" id="PS50157"/>
    </source>
</evidence>
<keyword evidence="1" id="KW-0862">Zinc</keyword>